<evidence type="ECO:0000259" key="7">
    <source>
        <dbReference type="PROSITE" id="PS01186"/>
    </source>
</evidence>
<dbReference type="Gene3D" id="2.10.25.10">
    <property type="entry name" value="Laminin"/>
    <property type="match status" value="2"/>
</dbReference>
<evidence type="ECO:0000256" key="4">
    <source>
        <dbReference type="SAM" id="Phobius"/>
    </source>
</evidence>
<keyword evidence="4" id="KW-0472">Membrane</keyword>
<feature type="domain" description="EGF-like" evidence="6 7">
    <location>
        <begin position="219"/>
        <end position="230"/>
    </location>
</feature>
<reference evidence="8" key="1">
    <citation type="journal article" date="2019" name="bioRxiv">
        <title>The Genome of the Zebra Mussel, Dreissena polymorpha: A Resource for Invasive Species Research.</title>
        <authorList>
            <person name="McCartney M.A."/>
            <person name="Auch B."/>
            <person name="Kono T."/>
            <person name="Mallez S."/>
            <person name="Zhang Y."/>
            <person name="Obille A."/>
            <person name="Becker A."/>
            <person name="Abrahante J.E."/>
            <person name="Garbe J."/>
            <person name="Badalamenti J.P."/>
            <person name="Herman A."/>
            <person name="Mangelson H."/>
            <person name="Liachko I."/>
            <person name="Sullivan S."/>
            <person name="Sone E.D."/>
            <person name="Koren S."/>
            <person name="Silverstein K.A.T."/>
            <person name="Beckman K.B."/>
            <person name="Gohl D.M."/>
        </authorList>
    </citation>
    <scope>NUCLEOTIDE SEQUENCE</scope>
    <source>
        <strain evidence="8">Duluth1</strain>
        <tissue evidence="8">Whole animal</tissue>
    </source>
</reference>
<keyword evidence="3" id="KW-0677">Repeat</keyword>
<keyword evidence="9" id="KW-1185">Reference proteome</keyword>
<dbReference type="GO" id="GO:0007411">
    <property type="term" value="P:axon guidance"/>
    <property type="evidence" value="ECO:0007669"/>
    <property type="project" value="TreeGrafter"/>
</dbReference>
<feature type="chain" id="PRO_5039217900" description="EGF-like domain-containing protein" evidence="5">
    <location>
        <begin position="28"/>
        <end position="423"/>
    </location>
</feature>
<accession>A0A9D4HNV4</accession>
<evidence type="ECO:0000256" key="3">
    <source>
        <dbReference type="ARBA" id="ARBA00022737"/>
    </source>
</evidence>
<protein>
    <recommendedName>
        <fullName evidence="6 7">EGF-like domain-containing protein</fullName>
    </recommendedName>
</protein>
<dbReference type="AlphaFoldDB" id="A0A9D4HNV4"/>
<feature type="transmembrane region" description="Helical" evidence="4">
    <location>
        <begin position="255"/>
        <end position="278"/>
    </location>
</feature>
<keyword evidence="2 5" id="KW-0732">Signal</keyword>
<dbReference type="Proteomes" id="UP000828390">
    <property type="component" value="Unassembled WGS sequence"/>
</dbReference>
<feature type="signal peptide" evidence="5">
    <location>
        <begin position="1"/>
        <end position="27"/>
    </location>
</feature>
<evidence type="ECO:0000313" key="9">
    <source>
        <dbReference type="Proteomes" id="UP000828390"/>
    </source>
</evidence>
<feature type="domain" description="EGF-like" evidence="6 7">
    <location>
        <begin position="89"/>
        <end position="100"/>
    </location>
</feature>
<comment type="caution">
    <text evidence="8">The sequence shown here is derived from an EMBL/GenBank/DDBJ whole genome shotgun (WGS) entry which is preliminary data.</text>
</comment>
<name>A0A9D4HNV4_DREPO</name>
<dbReference type="PANTHER" id="PTHR45836">
    <property type="entry name" value="SLIT HOMOLOG"/>
    <property type="match status" value="1"/>
</dbReference>
<dbReference type="GO" id="GO:0008201">
    <property type="term" value="F:heparin binding"/>
    <property type="evidence" value="ECO:0007669"/>
    <property type="project" value="TreeGrafter"/>
</dbReference>
<dbReference type="EMBL" id="JAIWYP010000012">
    <property type="protein sequence ID" value="KAH3727527.1"/>
    <property type="molecule type" value="Genomic_DNA"/>
</dbReference>
<evidence type="ECO:0000256" key="5">
    <source>
        <dbReference type="SAM" id="SignalP"/>
    </source>
</evidence>
<dbReference type="InterPro" id="IPR000742">
    <property type="entry name" value="EGF"/>
</dbReference>
<dbReference type="PANTHER" id="PTHR45836:SF8">
    <property type="entry name" value="TOLL-LIKE RECEPTOR 6"/>
    <property type="match status" value="1"/>
</dbReference>
<dbReference type="GO" id="GO:0048495">
    <property type="term" value="F:Roundabout binding"/>
    <property type="evidence" value="ECO:0007669"/>
    <property type="project" value="TreeGrafter"/>
</dbReference>
<organism evidence="8 9">
    <name type="scientific">Dreissena polymorpha</name>
    <name type="common">Zebra mussel</name>
    <name type="synonym">Mytilus polymorpha</name>
    <dbReference type="NCBI Taxonomy" id="45954"/>
    <lineage>
        <taxon>Eukaryota</taxon>
        <taxon>Metazoa</taxon>
        <taxon>Spiralia</taxon>
        <taxon>Lophotrochozoa</taxon>
        <taxon>Mollusca</taxon>
        <taxon>Bivalvia</taxon>
        <taxon>Autobranchia</taxon>
        <taxon>Heteroconchia</taxon>
        <taxon>Euheterodonta</taxon>
        <taxon>Imparidentia</taxon>
        <taxon>Neoheterodontei</taxon>
        <taxon>Myida</taxon>
        <taxon>Dreissenoidea</taxon>
        <taxon>Dreissenidae</taxon>
        <taxon>Dreissena</taxon>
    </lineage>
</organism>
<evidence type="ECO:0000256" key="1">
    <source>
        <dbReference type="ARBA" id="ARBA00022536"/>
    </source>
</evidence>
<keyword evidence="1" id="KW-0245">EGF-like domain</keyword>
<evidence type="ECO:0000313" key="8">
    <source>
        <dbReference type="EMBL" id="KAH3727527.1"/>
    </source>
</evidence>
<sequence>MRNGFKTFVSFAIGVFLATVCTEQATASTPVPIRCLNGRITYAGTGFQRCECYPGFIGPACQWAYRPTRPPIRCVNGVITSAGTSYQRCECNPGFMGPACDLDRNWLFPTTPPPIRCVNGVITSAGTSYQRCECNPGFMGPACDLDRNWLFPTTPPPIRCVNGVITSAGTSYQRCECNPGFMGSACDLDRNWLLPTTRSPTRCVNGYISSDWSGIFQHCECYPGFTGRTCEWASPLEQTTRGQQESLSSSTRNDVFLIVGVPVGALIVGAGILAVVFVCKRRQRLNNQVIAANARRQPRNLRTGGSHGIYAIPCDLDVKLPPYTPPTLPPPYDHLDNNRAGLVVGKDYLSPPPSYCTNLGYQTMSSVQTVSVGDNVCVGQIQLSQIQKGGRVARSAITVTLSAHMKRTIVFDIVVLTFFSLYL</sequence>
<keyword evidence="4" id="KW-0812">Transmembrane</keyword>
<dbReference type="PROSITE" id="PS01186">
    <property type="entry name" value="EGF_2"/>
    <property type="match status" value="2"/>
</dbReference>
<proteinExistence type="predicted"/>
<dbReference type="InterPro" id="IPR051355">
    <property type="entry name" value="Notch/Slit_guidance"/>
</dbReference>
<dbReference type="PROSITE" id="PS00022">
    <property type="entry name" value="EGF_1"/>
    <property type="match status" value="2"/>
</dbReference>
<evidence type="ECO:0000259" key="6">
    <source>
        <dbReference type="PROSITE" id="PS00022"/>
    </source>
</evidence>
<evidence type="ECO:0000256" key="2">
    <source>
        <dbReference type="ARBA" id="ARBA00022729"/>
    </source>
</evidence>
<keyword evidence="4" id="KW-1133">Transmembrane helix</keyword>
<gene>
    <name evidence="8" type="ORF">DPMN_053466</name>
</gene>
<reference evidence="8" key="2">
    <citation type="submission" date="2020-11" db="EMBL/GenBank/DDBJ databases">
        <authorList>
            <person name="McCartney M.A."/>
            <person name="Auch B."/>
            <person name="Kono T."/>
            <person name="Mallez S."/>
            <person name="Becker A."/>
            <person name="Gohl D.M."/>
            <person name="Silverstein K.A.T."/>
            <person name="Koren S."/>
            <person name="Bechman K.B."/>
            <person name="Herman A."/>
            <person name="Abrahante J.E."/>
            <person name="Garbe J."/>
        </authorList>
    </citation>
    <scope>NUCLEOTIDE SEQUENCE</scope>
    <source>
        <strain evidence="8">Duluth1</strain>
        <tissue evidence="8">Whole animal</tissue>
    </source>
</reference>